<evidence type="ECO:0000256" key="1">
    <source>
        <dbReference type="SAM" id="Phobius"/>
    </source>
</evidence>
<feature type="transmembrane region" description="Helical" evidence="1">
    <location>
        <begin position="31"/>
        <end position="51"/>
    </location>
</feature>
<accession>A0ABV1QSK8</accession>
<keyword evidence="3" id="KW-1185">Reference proteome</keyword>
<feature type="transmembrane region" description="Helical" evidence="1">
    <location>
        <begin position="63"/>
        <end position="87"/>
    </location>
</feature>
<keyword evidence="1" id="KW-0472">Membrane</keyword>
<name>A0ABV1QSK8_9HYPH</name>
<proteinExistence type="predicted"/>
<reference evidence="2 3" key="1">
    <citation type="submission" date="2024-06" db="EMBL/GenBank/DDBJ databases">
        <authorList>
            <person name="Campbell A.G."/>
        </authorList>
    </citation>
    <scope>NUCLEOTIDE SEQUENCE [LARGE SCALE GENOMIC DNA]</scope>
    <source>
        <strain evidence="2 3">EM12</strain>
    </source>
</reference>
<feature type="transmembrane region" description="Helical" evidence="1">
    <location>
        <begin position="160"/>
        <end position="180"/>
    </location>
</feature>
<comment type="caution">
    <text evidence="2">The sequence shown here is derived from an EMBL/GenBank/DDBJ whole genome shotgun (WGS) entry which is preliminary data.</text>
</comment>
<dbReference type="RefSeq" id="WP_350396680.1">
    <property type="nucleotide sequence ID" value="NZ_JBELQE010000106.1"/>
</dbReference>
<dbReference type="InterPro" id="IPR009495">
    <property type="entry name" value="NrsF"/>
</dbReference>
<keyword evidence="1" id="KW-0812">Transmembrane</keyword>
<sequence>MLAQDRHTRLIDSLAAGLAPVARLASPARRIAGWLLVVGLPAAGLAAVANLHGVLARYAAEPALVLAAAGSTATAAAASAAAVLMTLPDRSARWALLPVPSLAFWIGAGVAGAASGTGYGAPIPLSAACSCFAFIVGLGVPFALLLVASLKQGYALRPGLTAGLAGLAASSVAASILGLFHPFEMALDDLGMHALAVALLSGLFASFGSRLLHRRSGTATDTGWRRGDPIA</sequence>
<dbReference type="Proteomes" id="UP001480955">
    <property type="component" value="Unassembled WGS sequence"/>
</dbReference>
<dbReference type="Pfam" id="PF06532">
    <property type="entry name" value="NrsF"/>
    <property type="match status" value="1"/>
</dbReference>
<keyword evidence="1" id="KW-1133">Transmembrane helix</keyword>
<feature type="transmembrane region" description="Helical" evidence="1">
    <location>
        <begin position="125"/>
        <end position="148"/>
    </location>
</feature>
<gene>
    <name evidence="2" type="ORF">ABS772_21005</name>
</gene>
<evidence type="ECO:0000313" key="2">
    <source>
        <dbReference type="EMBL" id="MER2252406.1"/>
    </source>
</evidence>
<protein>
    <submittedName>
        <fullName evidence="2">NrsF family protein</fullName>
    </submittedName>
</protein>
<dbReference type="EMBL" id="JBELQE010000106">
    <property type="protein sequence ID" value="MER2252406.1"/>
    <property type="molecule type" value="Genomic_DNA"/>
</dbReference>
<feature type="transmembrane region" description="Helical" evidence="1">
    <location>
        <begin position="192"/>
        <end position="212"/>
    </location>
</feature>
<organism evidence="2 3">
    <name type="scientific">Methylorubrum podarium</name>
    <dbReference type="NCBI Taxonomy" id="200476"/>
    <lineage>
        <taxon>Bacteria</taxon>
        <taxon>Pseudomonadati</taxon>
        <taxon>Pseudomonadota</taxon>
        <taxon>Alphaproteobacteria</taxon>
        <taxon>Hyphomicrobiales</taxon>
        <taxon>Methylobacteriaceae</taxon>
        <taxon>Methylorubrum</taxon>
    </lineage>
</organism>
<evidence type="ECO:0000313" key="3">
    <source>
        <dbReference type="Proteomes" id="UP001480955"/>
    </source>
</evidence>
<feature type="transmembrane region" description="Helical" evidence="1">
    <location>
        <begin position="94"/>
        <end position="113"/>
    </location>
</feature>